<gene>
    <name evidence="1" type="ORF">ANN_09274</name>
</gene>
<protein>
    <submittedName>
        <fullName evidence="1">Uncharacterized protein</fullName>
    </submittedName>
</protein>
<name>A0ABQ8TPG2_PERAM</name>
<evidence type="ECO:0000313" key="2">
    <source>
        <dbReference type="Proteomes" id="UP001148838"/>
    </source>
</evidence>
<dbReference type="Proteomes" id="UP001148838">
    <property type="component" value="Unassembled WGS sequence"/>
</dbReference>
<comment type="caution">
    <text evidence="1">The sequence shown here is derived from an EMBL/GenBank/DDBJ whole genome shotgun (WGS) entry which is preliminary data.</text>
</comment>
<sequence length="261" mass="29595">MHGQGWESSVPDLVNITPAVLIDRFLVYYVAGYDVNHSSKFIACTLCVQSLRQKSNVSKHCAALTQIKDYGSGRNVSFLTHPSQAVYDVLLQTEMKIKEKISSASVMTKEIRRELQARKSAKSSRKLSKQGDRANTLEELRQRITIAAALVTPQMPQNNWREVEYHLYVCRATQGAHIELHSAFSETRIKRHNIIRSMIADALRPKNPDVHKEVHCIADGGSNRRNTQRAEIIDPAIRFEISATQPSEVKEEKKKIYEPSI</sequence>
<organism evidence="1 2">
    <name type="scientific">Periplaneta americana</name>
    <name type="common">American cockroach</name>
    <name type="synonym">Blatta americana</name>
    <dbReference type="NCBI Taxonomy" id="6978"/>
    <lineage>
        <taxon>Eukaryota</taxon>
        <taxon>Metazoa</taxon>
        <taxon>Ecdysozoa</taxon>
        <taxon>Arthropoda</taxon>
        <taxon>Hexapoda</taxon>
        <taxon>Insecta</taxon>
        <taxon>Pterygota</taxon>
        <taxon>Neoptera</taxon>
        <taxon>Polyneoptera</taxon>
        <taxon>Dictyoptera</taxon>
        <taxon>Blattodea</taxon>
        <taxon>Blattoidea</taxon>
        <taxon>Blattidae</taxon>
        <taxon>Blattinae</taxon>
        <taxon>Periplaneta</taxon>
    </lineage>
</organism>
<reference evidence="1 2" key="1">
    <citation type="journal article" date="2022" name="Allergy">
        <title>Genome assembly and annotation of Periplaneta americana reveal a comprehensive cockroach allergen profile.</title>
        <authorList>
            <person name="Wang L."/>
            <person name="Xiong Q."/>
            <person name="Saelim N."/>
            <person name="Wang L."/>
            <person name="Nong W."/>
            <person name="Wan A.T."/>
            <person name="Shi M."/>
            <person name="Liu X."/>
            <person name="Cao Q."/>
            <person name="Hui J.H.L."/>
            <person name="Sookrung N."/>
            <person name="Leung T.F."/>
            <person name="Tungtrongchitr A."/>
            <person name="Tsui S.K.W."/>
        </authorList>
    </citation>
    <scope>NUCLEOTIDE SEQUENCE [LARGE SCALE GENOMIC DNA]</scope>
    <source>
        <strain evidence="1">PWHHKU_190912</strain>
    </source>
</reference>
<accession>A0ABQ8TPG2</accession>
<proteinExistence type="predicted"/>
<evidence type="ECO:0000313" key="1">
    <source>
        <dbReference type="EMBL" id="KAJ4447270.1"/>
    </source>
</evidence>
<dbReference type="EMBL" id="JAJSOF020000005">
    <property type="protein sequence ID" value="KAJ4447270.1"/>
    <property type="molecule type" value="Genomic_DNA"/>
</dbReference>
<keyword evidence="2" id="KW-1185">Reference proteome</keyword>